<dbReference type="InterPro" id="IPR026961">
    <property type="entry name" value="PGG_dom"/>
</dbReference>
<feature type="transmembrane region" description="Helical" evidence="2">
    <location>
        <begin position="776"/>
        <end position="793"/>
    </location>
</feature>
<feature type="transmembrane region" description="Helical" evidence="2">
    <location>
        <begin position="453"/>
        <end position="472"/>
    </location>
</feature>
<feature type="compositionally biased region" description="Basic and acidic residues" evidence="1">
    <location>
        <begin position="705"/>
        <end position="722"/>
    </location>
</feature>
<reference evidence="5" key="1">
    <citation type="journal article" date="2013" name="Nature">
        <title>Draft genome of the wheat A-genome progenitor Triticum urartu.</title>
        <authorList>
            <person name="Ling H.Q."/>
            <person name="Zhao S."/>
            <person name="Liu D."/>
            <person name="Wang J."/>
            <person name="Sun H."/>
            <person name="Zhang C."/>
            <person name="Fan H."/>
            <person name="Li D."/>
            <person name="Dong L."/>
            <person name="Tao Y."/>
            <person name="Gao C."/>
            <person name="Wu H."/>
            <person name="Li Y."/>
            <person name="Cui Y."/>
            <person name="Guo X."/>
            <person name="Zheng S."/>
            <person name="Wang B."/>
            <person name="Yu K."/>
            <person name="Liang Q."/>
            <person name="Yang W."/>
            <person name="Lou X."/>
            <person name="Chen J."/>
            <person name="Feng M."/>
            <person name="Jian J."/>
            <person name="Zhang X."/>
            <person name="Luo G."/>
            <person name="Jiang Y."/>
            <person name="Liu J."/>
            <person name="Wang Z."/>
            <person name="Sha Y."/>
            <person name="Zhang B."/>
            <person name="Wu H."/>
            <person name="Tang D."/>
            <person name="Shen Q."/>
            <person name="Xue P."/>
            <person name="Zou S."/>
            <person name="Wang X."/>
            <person name="Liu X."/>
            <person name="Wang F."/>
            <person name="Yang Y."/>
            <person name="An X."/>
            <person name="Dong Z."/>
            <person name="Zhang K."/>
            <person name="Zhang X."/>
            <person name="Luo M.C."/>
            <person name="Dvorak J."/>
            <person name="Tong Y."/>
            <person name="Wang J."/>
            <person name="Yang H."/>
            <person name="Li Z."/>
            <person name="Wang D."/>
            <person name="Zhang A."/>
            <person name="Wang J."/>
        </authorList>
    </citation>
    <scope>NUCLEOTIDE SEQUENCE</scope>
</reference>
<feature type="domain" description="PGG" evidence="3">
    <location>
        <begin position="15"/>
        <end position="145"/>
    </location>
</feature>
<proteinExistence type="predicted"/>
<dbReference type="eggNOG" id="KOG0504">
    <property type="taxonomic scope" value="Eukaryota"/>
</dbReference>
<feature type="transmembrane region" description="Helical" evidence="2">
    <location>
        <begin position="824"/>
        <end position="845"/>
    </location>
</feature>
<evidence type="ECO:0000313" key="5">
    <source>
        <dbReference type="EMBL" id="EMS54939.1"/>
    </source>
</evidence>
<protein>
    <recommendedName>
        <fullName evidence="6">PGG domain-containing protein</fullName>
    </recommendedName>
</protein>
<feature type="transmembrane region" description="Helical" evidence="2">
    <location>
        <begin position="484"/>
        <end position="504"/>
    </location>
</feature>
<keyword evidence="2" id="KW-0472">Membrane</keyword>
<feature type="transmembrane region" description="Helical" evidence="2">
    <location>
        <begin position="196"/>
        <end position="214"/>
    </location>
</feature>
<feature type="transmembrane region" description="Helical" evidence="2">
    <location>
        <begin position="866"/>
        <end position="884"/>
    </location>
</feature>
<dbReference type="InterPro" id="IPR054722">
    <property type="entry name" value="PolX-like_BBD"/>
</dbReference>
<feature type="transmembrane region" description="Helical" evidence="2">
    <location>
        <begin position="626"/>
        <end position="650"/>
    </location>
</feature>
<feature type="transmembrane region" description="Helical" evidence="2">
    <location>
        <begin position="369"/>
        <end position="388"/>
    </location>
</feature>
<feature type="transmembrane region" description="Helical" evidence="2">
    <location>
        <begin position="601"/>
        <end position="620"/>
    </location>
</feature>
<dbReference type="STRING" id="4572.M8A3E3"/>
<gene>
    <name evidence="5" type="ORF">TRIUR3_19211</name>
</gene>
<feature type="domain" description="PGG" evidence="3">
    <location>
        <begin position="188"/>
        <end position="304"/>
    </location>
</feature>
<feature type="transmembrane region" description="Helical" evidence="2">
    <location>
        <begin position="242"/>
        <end position="266"/>
    </location>
</feature>
<dbReference type="EMBL" id="KD176752">
    <property type="protein sequence ID" value="EMS54939.1"/>
    <property type="molecule type" value="Genomic_DNA"/>
</dbReference>
<dbReference type="PANTHER" id="PTHR24177:SF45">
    <property type="entry name" value="OS06G0294000 PROTEIN"/>
    <property type="match status" value="1"/>
</dbReference>
<name>M8A3E3_TRIUA</name>
<feature type="transmembrane region" description="Helical" evidence="2">
    <location>
        <begin position="890"/>
        <end position="909"/>
    </location>
</feature>
<dbReference type="Pfam" id="PF22936">
    <property type="entry name" value="Pol_BBD"/>
    <property type="match status" value="1"/>
</dbReference>
<evidence type="ECO:0000256" key="2">
    <source>
        <dbReference type="SAM" id="Phobius"/>
    </source>
</evidence>
<evidence type="ECO:0000259" key="4">
    <source>
        <dbReference type="Pfam" id="PF22936"/>
    </source>
</evidence>
<feature type="transmembrane region" description="Helical" evidence="2">
    <location>
        <begin position="19"/>
        <end position="36"/>
    </location>
</feature>
<feature type="transmembrane region" description="Helical" evidence="2">
    <location>
        <begin position="119"/>
        <end position="141"/>
    </location>
</feature>
<feature type="transmembrane region" description="Helical" evidence="2">
    <location>
        <begin position="147"/>
        <end position="166"/>
    </location>
</feature>
<evidence type="ECO:0000259" key="3">
    <source>
        <dbReference type="Pfam" id="PF13962"/>
    </source>
</evidence>
<feature type="compositionally biased region" description="Basic and acidic residues" evidence="1">
    <location>
        <begin position="656"/>
        <end position="698"/>
    </location>
</feature>
<feature type="transmembrane region" description="Helical" evidence="2">
    <location>
        <begin position="930"/>
        <end position="948"/>
    </location>
</feature>
<dbReference type="GO" id="GO:0016020">
    <property type="term" value="C:membrane"/>
    <property type="evidence" value="ECO:0007669"/>
    <property type="project" value="TreeGrafter"/>
</dbReference>
<accession>M8A3E3</accession>
<feature type="region of interest" description="Disordered" evidence="1">
    <location>
        <begin position="656"/>
        <end position="763"/>
    </location>
</feature>
<feature type="domain" description="Retrovirus-related Pol polyprotein from transposon TNT 1-94-like beta-barrel" evidence="4">
    <location>
        <begin position="1059"/>
        <end position="1122"/>
    </location>
</feature>
<feature type="transmembrane region" description="Helical" evidence="2">
    <location>
        <begin position="278"/>
        <end position="298"/>
    </location>
</feature>
<feature type="transmembrane region" description="Helical" evidence="2">
    <location>
        <begin position="310"/>
        <end position="329"/>
    </location>
</feature>
<feature type="domain" description="PGG" evidence="3">
    <location>
        <begin position="364"/>
        <end position="476"/>
    </location>
</feature>
<dbReference type="Pfam" id="PF13962">
    <property type="entry name" value="PGG"/>
    <property type="match status" value="5"/>
</dbReference>
<keyword evidence="2" id="KW-0812">Transmembrane</keyword>
<dbReference type="eggNOG" id="KOG0017">
    <property type="taxonomic scope" value="Eukaryota"/>
</dbReference>
<organism evidence="5">
    <name type="scientific">Triticum urartu</name>
    <name type="common">Red wild einkorn</name>
    <name type="synonym">Crithodium urartu</name>
    <dbReference type="NCBI Taxonomy" id="4572"/>
    <lineage>
        <taxon>Eukaryota</taxon>
        <taxon>Viridiplantae</taxon>
        <taxon>Streptophyta</taxon>
        <taxon>Embryophyta</taxon>
        <taxon>Tracheophyta</taxon>
        <taxon>Spermatophyta</taxon>
        <taxon>Magnoliopsida</taxon>
        <taxon>Liliopsida</taxon>
        <taxon>Poales</taxon>
        <taxon>Poaceae</taxon>
        <taxon>BOP clade</taxon>
        <taxon>Pooideae</taxon>
        <taxon>Triticodae</taxon>
        <taxon>Triticeae</taxon>
        <taxon>Triticinae</taxon>
        <taxon>Triticum</taxon>
    </lineage>
</organism>
<feature type="domain" description="PGG" evidence="3">
    <location>
        <begin position="769"/>
        <end position="888"/>
    </location>
</feature>
<dbReference type="OMA" id="AQTHGCC"/>
<sequence length="1123" mass="124639">MVHPEQSNDDNLMLDLRKYILVMAILAATVTYVAGLNPPGGVWLSSKDGYLIGNQILVVTDHPRYNAFFYSNGAAFMASVVVILLLLLVEQRENAEKGSSPRFIDKAITTRWWQNPKPLILLALRVVMALDMLALMVAYAAGASRGMVTTVFSSVLVSVVSIYAVFHMIKYISAGKLEENAEASGEDKKLERARQIMMLFAIFAATITYTAGMSPPGGFWPDTQDSHRAGDPVLLDDHSRRFVAFFVCNTFAFITSLAAIMLLTTVTSKLEEGSYKKWCHHAPYVCVNVALLGLFVAYAIGSCRKTRSTVYLFSLVLPVLIYTVLQFMIQKFLEQIKRLLASCLIENNLRSCWGRNDNDHEKDNRLKKAHSLVLLLATLATTITYQAGMNPPGGFWPDNRDGHKGGDPVLVTTHARRYRVFFYCNSVALVTSVVVIVMVLSKHVTSSVVHKRHALEAAMILDLLSLMAAYAVGCCRDVTTSLHVIALAGAVLVYVVIHIVFFTLDPKVRPEEEMNKKRKLLLLLAILAATITYQAGLTPPGGFWGEDDGFGHRAGYPVLLSNYPRRYTTFFYCNATSFMASIAMIILLVNPNLYTPGINCYALYVCALAGLFGLVGAYVAGSSRHVRTSIIVVALVAVVFVFVILLLIVLKQNKDPKPTKSQVDEKGTEEKNIQEDGKGTEEKMIQEVEKGTEEKNIQEDEEGTEEKKIREVEEGTEEKKIQEDEEGTEEKKIQEDEEGTEENKIQEVEKGTEEKKTQEEKKRTIKEKKEYTKGKYLMLVGILVASVTYQAGLTPPGGVWPDSSNGHTAGDSVLHDSNKHRYRFFFYSNSISFLASAIVILLLLLDKPLFSEKGLLGMKSKELLRVAQSSVVLALLGLLWAYASGCSREWETFGYIGALAFAVLLYIAIHVDSTRQGEYGIRSHRATDNAIYVCSLGGVILEYIFFHVDRGLYEVRTVVRDVGPSAGWPTLTKTNYIEWAGIMKVRLQVRCMWEAVQDSNVDHQEDRRAKEEETALFMAHASIELSSATPVAKALIHLNEPKAHALLGDASGKDKTTGWCLDTGATHHMTGRREFFAELDSDARGSVKFGDASAVEIKGVGSVIFTTKTGEHRLLTGVYYIPR</sequence>
<evidence type="ECO:0000256" key="1">
    <source>
        <dbReference type="SAM" id="MobiDB-lite"/>
    </source>
</evidence>
<evidence type="ECO:0008006" key="6">
    <source>
        <dbReference type="Google" id="ProtNLM"/>
    </source>
</evidence>
<dbReference type="AlphaFoldDB" id="M8A3E3"/>
<dbReference type="PANTHER" id="PTHR24177">
    <property type="entry name" value="CASKIN"/>
    <property type="match status" value="1"/>
</dbReference>
<feature type="transmembrane region" description="Helical" evidence="2">
    <location>
        <begin position="569"/>
        <end position="589"/>
    </location>
</feature>
<feature type="transmembrane region" description="Helical" evidence="2">
    <location>
        <begin position="67"/>
        <end position="89"/>
    </location>
</feature>
<feature type="transmembrane region" description="Helical" evidence="2">
    <location>
        <begin position="420"/>
        <end position="441"/>
    </location>
</feature>
<feature type="domain" description="PGG" evidence="3">
    <location>
        <begin position="512"/>
        <end position="624"/>
    </location>
</feature>
<keyword evidence="2" id="KW-1133">Transmembrane helix</keyword>
<feature type="transmembrane region" description="Helical" evidence="2">
    <location>
        <begin position="520"/>
        <end position="537"/>
    </location>
</feature>
<feature type="compositionally biased region" description="Basic and acidic residues" evidence="1">
    <location>
        <begin position="741"/>
        <end position="763"/>
    </location>
</feature>